<feature type="domain" description="ABC3 transporter permease C-terminal" evidence="8">
    <location>
        <begin position="250"/>
        <end position="372"/>
    </location>
</feature>
<dbReference type="RefSeq" id="WP_048082308.1">
    <property type="nucleotide sequence ID" value="NZ_LMVM01000039.1"/>
</dbReference>
<evidence type="ECO:0000313" key="11">
    <source>
        <dbReference type="Proteomes" id="UP000217784"/>
    </source>
</evidence>
<keyword evidence="11" id="KW-1185">Reference proteome</keyword>
<dbReference type="Proteomes" id="UP000217784">
    <property type="component" value="Unassembled WGS sequence"/>
</dbReference>
<evidence type="ECO:0000256" key="3">
    <source>
        <dbReference type="ARBA" id="ARBA00022692"/>
    </source>
</evidence>
<dbReference type="Pfam" id="PF12704">
    <property type="entry name" value="MacB_PCD"/>
    <property type="match status" value="1"/>
</dbReference>
<dbReference type="Pfam" id="PF02687">
    <property type="entry name" value="FtsX"/>
    <property type="match status" value="1"/>
</dbReference>
<dbReference type="GO" id="GO:0022857">
    <property type="term" value="F:transmembrane transporter activity"/>
    <property type="evidence" value="ECO:0007669"/>
    <property type="project" value="TreeGrafter"/>
</dbReference>
<comment type="caution">
    <text evidence="10">The sequence shown here is derived from an EMBL/GenBank/DDBJ whole genome shotgun (WGS) entry which is preliminary data.</text>
</comment>
<evidence type="ECO:0000256" key="6">
    <source>
        <dbReference type="ARBA" id="ARBA00038076"/>
    </source>
</evidence>
<evidence type="ECO:0008006" key="12">
    <source>
        <dbReference type="Google" id="ProtNLM"/>
    </source>
</evidence>
<dbReference type="InterPro" id="IPR003838">
    <property type="entry name" value="ABC3_permease_C"/>
</dbReference>
<dbReference type="AlphaFoldDB" id="A0A2A2H1P8"/>
<evidence type="ECO:0000256" key="4">
    <source>
        <dbReference type="ARBA" id="ARBA00022989"/>
    </source>
</evidence>
<dbReference type="InterPro" id="IPR050250">
    <property type="entry name" value="Macrolide_Exporter_MacB"/>
</dbReference>
<evidence type="ECO:0000259" key="9">
    <source>
        <dbReference type="Pfam" id="PF12704"/>
    </source>
</evidence>
<feature type="transmembrane region" description="Helical" evidence="7">
    <location>
        <begin position="250"/>
        <end position="272"/>
    </location>
</feature>
<comment type="similarity">
    <text evidence="6">Belongs to the ABC-4 integral membrane protein family.</text>
</comment>
<keyword evidence="2" id="KW-1003">Cell membrane</keyword>
<protein>
    <recommendedName>
        <fullName evidence="12">ABC3 transporter permease protein domain-containing protein</fullName>
    </recommendedName>
</protein>
<feature type="domain" description="MacB-like periplasmic core" evidence="9">
    <location>
        <begin position="22"/>
        <end position="221"/>
    </location>
</feature>
<dbReference type="PANTHER" id="PTHR30572:SF4">
    <property type="entry name" value="ABC TRANSPORTER PERMEASE YTRF"/>
    <property type="match status" value="1"/>
</dbReference>
<feature type="transmembrane region" description="Helical" evidence="7">
    <location>
        <begin position="345"/>
        <end position="365"/>
    </location>
</feature>
<feature type="transmembrane region" description="Helical" evidence="7">
    <location>
        <begin position="292"/>
        <end position="325"/>
    </location>
</feature>
<dbReference type="GO" id="GO:0005886">
    <property type="term" value="C:plasma membrane"/>
    <property type="evidence" value="ECO:0007669"/>
    <property type="project" value="UniProtKB-SubCell"/>
</dbReference>
<dbReference type="EMBL" id="LMVM01000039">
    <property type="protein sequence ID" value="PAV03216.1"/>
    <property type="molecule type" value="Genomic_DNA"/>
</dbReference>
<evidence type="ECO:0000256" key="1">
    <source>
        <dbReference type="ARBA" id="ARBA00004651"/>
    </source>
</evidence>
<keyword evidence="4 7" id="KW-1133">Transmembrane helix</keyword>
<evidence type="ECO:0000256" key="5">
    <source>
        <dbReference type="ARBA" id="ARBA00023136"/>
    </source>
</evidence>
<gene>
    <name evidence="10" type="ORF">ASJ80_04220</name>
</gene>
<accession>A0A2A2H1P8</accession>
<organism evidence="10 11">
    <name type="scientific">Methanobacterium bryantii</name>
    <dbReference type="NCBI Taxonomy" id="2161"/>
    <lineage>
        <taxon>Archaea</taxon>
        <taxon>Methanobacteriati</taxon>
        <taxon>Methanobacteriota</taxon>
        <taxon>Methanomada group</taxon>
        <taxon>Methanobacteria</taxon>
        <taxon>Methanobacteriales</taxon>
        <taxon>Methanobacteriaceae</taxon>
        <taxon>Methanobacterium</taxon>
    </lineage>
</organism>
<reference evidence="10 11" key="1">
    <citation type="journal article" date="2017" name="BMC Genomics">
        <title>Genomic analysis of methanogenic archaea reveals a shift towards energy conservation.</title>
        <authorList>
            <person name="Gilmore S.P."/>
            <person name="Henske J.K."/>
            <person name="Sexton J.A."/>
            <person name="Solomon K.V."/>
            <person name="Seppala S."/>
            <person name="Yoo J.I."/>
            <person name="Huyett L.M."/>
            <person name="Pressman A."/>
            <person name="Cogan J.Z."/>
            <person name="Kivenson V."/>
            <person name="Peng X."/>
            <person name="Tan Y."/>
            <person name="Valentine D.L."/>
            <person name="O'Malley M.A."/>
        </authorList>
    </citation>
    <scope>NUCLEOTIDE SEQUENCE [LARGE SCALE GENOMIC DNA]</scope>
    <source>
        <strain evidence="10 11">M.o.H.</strain>
    </source>
</reference>
<comment type="subcellular location">
    <subcellularLocation>
        <location evidence="1">Cell membrane</location>
        <topology evidence="1">Multi-pass membrane protein</topology>
    </subcellularLocation>
</comment>
<keyword evidence="3 7" id="KW-0812">Transmembrane</keyword>
<dbReference type="InterPro" id="IPR025857">
    <property type="entry name" value="MacB_PCD"/>
</dbReference>
<name>A0A2A2H1P8_METBR</name>
<keyword evidence="5 7" id="KW-0472">Membrane</keyword>
<evidence type="ECO:0000256" key="7">
    <source>
        <dbReference type="SAM" id="Phobius"/>
    </source>
</evidence>
<evidence type="ECO:0000259" key="8">
    <source>
        <dbReference type="Pfam" id="PF02687"/>
    </source>
</evidence>
<proteinExistence type="inferred from homology"/>
<evidence type="ECO:0000313" key="10">
    <source>
        <dbReference type="EMBL" id="PAV03216.1"/>
    </source>
</evidence>
<evidence type="ECO:0000256" key="2">
    <source>
        <dbReference type="ARBA" id="ARBA00022475"/>
    </source>
</evidence>
<feature type="transmembrane region" description="Helical" evidence="7">
    <location>
        <begin position="20"/>
        <end position="39"/>
    </location>
</feature>
<sequence>MSFKKFILKSSFRKKSRTLYQLLGISIPILIILFFAINIQTSQGLNEKFIPNEDILIVGSENNITQASLPIRESLIDELKKDNRIENVVGLISGRCDIEGINGTVMGVNSSDTDFMKMMLANGRKFNDNEKEVVLSNDIAAKLNKTVGEYVFINKNKYKIVGVTIKISKNDDKFYTSLKNVQEFETLYNLPIDYKNGSVEEILIQTKEGVNNIEITKDLKNQYINENISIMGPTEEGEKDYNYQELVNKIIFIFVPTIIGILLTLIIMMKSVGDRTREIGVLKAIGWKSRRIFAMVMSETFIISIVSFIFASIIAILITFAIYLMHPFYRIDFFNFLGTLSFKTFLNTFMIVVVMALSGALLPAIRASRLSPAEAVKEE</sequence>
<dbReference type="PANTHER" id="PTHR30572">
    <property type="entry name" value="MEMBRANE COMPONENT OF TRANSPORTER-RELATED"/>
    <property type="match status" value="1"/>
</dbReference>
<dbReference type="OrthoDB" id="374440at2157"/>